<dbReference type="EMBL" id="CAVLGL010000092">
    <property type="protein sequence ID" value="CAK1595406.1"/>
    <property type="molecule type" value="Genomic_DNA"/>
</dbReference>
<dbReference type="SMART" id="SM00368">
    <property type="entry name" value="LRR_RI"/>
    <property type="match status" value="2"/>
</dbReference>
<evidence type="ECO:0008006" key="4">
    <source>
        <dbReference type="Google" id="ProtNLM"/>
    </source>
</evidence>
<keyword evidence="3" id="KW-1185">Reference proteome</keyword>
<proteinExistence type="predicted"/>
<name>A0AAV1LIT1_9NEOP</name>
<evidence type="ECO:0000313" key="3">
    <source>
        <dbReference type="Proteomes" id="UP001314205"/>
    </source>
</evidence>
<gene>
    <name evidence="2" type="ORF">PARMNEM_LOCUS14891</name>
</gene>
<dbReference type="InterPro" id="IPR053040">
    <property type="entry name" value="LRR-containing_protein_71"/>
</dbReference>
<protein>
    <recommendedName>
        <fullName evidence="4">Leucine-rich repeat-containing protein 71</fullName>
    </recommendedName>
</protein>
<dbReference type="PROSITE" id="PS51450">
    <property type="entry name" value="LRR"/>
    <property type="match status" value="2"/>
</dbReference>
<dbReference type="PANTHER" id="PTHR46984">
    <property type="entry name" value="LEUCINE-RICH REPEAT-CONTAINING PROTEIN 71"/>
    <property type="match status" value="1"/>
</dbReference>
<dbReference type="InterPro" id="IPR032675">
    <property type="entry name" value="LRR_dom_sf"/>
</dbReference>
<dbReference type="InterPro" id="IPR001611">
    <property type="entry name" value="Leu-rich_rpt"/>
</dbReference>
<organism evidence="2 3">
    <name type="scientific">Parnassius mnemosyne</name>
    <name type="common">clouded apollo</name>
    <dbReference type="NCBI Taxonomy" id="213953"/>
    <lineage>
        <taxon>Eukaryota</taxon>
        <taxon>Metazoa</taxon>
        <taxon>Ecdysozoa</taxon>
        <taxon>Arthropoda</taxon>
        <taxon>Hexapoda</taxon>
        <taxon>Insecta</taxon>
        <taxon>Pterygota</taxon>
        <taxon>Neoptera</taxon>
        <taxon>Endopterygota</taxon>
        <taxon>Lepidoptera</taxon>
        <taxon>Glossata</taxon>
        <taxon>Ditrysia</taxon>
        <taxon>Papilionoidea</taxon>
        <taxon>Papilionidae</taxon>
        <taxon>Parnassiinae</taxon>
        <taxon>Parnassini</taxon>
        <taxon>Parnassius</taxon>
        <taxon>Driopa</taxon>
    </lineage>
</organism>
<feature type="region of interest" description="Disordered" evidence="1">
    <location>
        <begin position="319"/>
        <end position="355"/>
    </location>
</feature>
<evidence type="ECO:0000256" key="1">
    <source>
        <dbReference type="SAM" id="MobiDB-lite"/>
    </source>
</evidence>
<comment type="caution">
    <text evidence="2">The sequence shown here is derived from an EMBL/GenBank/DDBJ whole genome shotgun (WGS) entry which is preliminary data.</text>
</comment>
<dbReference type="Gene3D" id="3.80.10.10">
    <property type="entry name" value="Ribonuclease Inhibitor"/>
    <property type="match status" value="1"/>
</dbReference>
<dbReference type="Pfam" id="PF13516">
    <property type="entry name" value="LRR_6"/>
    <property type="match status" value="3"/>
</dbReference>
<dbReference type="SUPFAM" id="SSF52047">
    <property type="entry name" value="RNI-like"/>
    <property type="match status" value="1"/>
</dbReference>
<dbReference type="Proteomes" id="UP001314205">
    <property type="component" value="Unassembled WGS sequence"/>
</dbReference>
<dbReference type="AlphaFoldDB" id="A0AAV1LIT1"/>
<sequence length="480" mass="53479">MEKISVMGESIETYIRPSPDDFVAFLPWACSQLESEYNVIISKVYQSDYTRSSGLSVRSKSRSKSRPKAVLSKTDAASDREDKTVIMHQVGSAEDIVHIVAVLDNNEDVVQISFEKNKHIPRLVLKIIGLIIKFHPQLNSVMINQGADLSTIYELKKILVLSNITDVCLDGCSLCEANYDILLEHESVLRHLSLCRCKIEDDVLQNIASKLAYPNSASKSLSVLNLASNRITDIGAKCLANVLRSNRCLIYLNLSDNRITDDGGIDLLDSLQEFCLTPEEVLASRARYLSFLKTKNDLIDSTMKELKIGDLGKSLAKKKPARSVPTTVRKKAKGTEREGSLVSVPETTASNNDSSDKIFHDKAVSIVQTSLGDFSDPFFSNNTSVKDEVLYCNGNNTLSYLNLAFNDLSYIFLKKLLNVLTYQKTVDRKPRGLIYVSIDGNNLPVLCDELKEIEAILEMGINVQRNVTSKKRPQVKVSSR</sequence>
<evidence type="ECO:0000313" key="2">
    <source>
        <dbReference type="EMBL" id="CAK1595406.1"/>
    </source>
</evidence>
<reference evidence="2 3" key="1">
    <citation type="submission" date="2023-11" db="EMBL/GenBank/DDBJ databases">
        <authorList>
            <person name="Hedman E."/>
            <person name="Englund M."/>
            <person name="Stromberg M."/>
            <person name="Nyberg Akerstrom W."/>
            <person name="Nylinder S."/>
            <person name="Jareborg N."/>
            <person name="Kallberg Y."/>
            <person name="Kronander E."/>
        </authorList>
    </citation>
    <scope>NUCLEOTIDE SEQUENCE [LARGE SCALE GENOMIC DNA]</scope>
</reference>
<accession>A0AAV1LIT1</accession>
<dbReference type="PANTHER" id="PTHR46984:SF1">
    <property type="entry name" value="LEUCINE-RICH REPEAT-CONTAINING PROTEIN 71"/>
    <property type="match status" value="1"/>
</dbReference>